<dbReference type="PANTHER" id="PTHR42939">
    <property type="entry name" value="ABC TRANSPORTER ATP-BINDING PROTEIN ALBC-RELATED"/>
    <property type="match status" value="1"/>
</dbReference>
<evidence type="ECO:0000256" key="1">
    <source>
        <dbReference type="ARBA" id="ARBA00022448"/>
    </source>
</evidence>
<dbReference type="PROSITE" id="PS50893">
    <property type="entry name" value="ABC_TRANSPORTER_2"/>
    <property type="match status" value="1"/>
</dbReference>
<dbReference type="EMBL" id="CP011387">
    <property type="protein sequence ID" value="ANE43346.1"/>
    <property type="molecule type" value="Genomic_DNA"/>
</dbReference>
<sequence length="265" mass="28967">MLTIEKVSKSLGDKSVVSNLSFDFDGKVLTLTGKNGVGKTTLLKLLAGLLDADSGQIIYAHSGIYANGGQTPRGSRVSYAPSRLSFGLNLPPRFFIQTLMQAKADGLNARQLDQLWEDWLIPPHARCVHDLSFGNIQKLNLIQALHSKAQVCIFDEPTNGLDAEGKALFLSHLELINDALIIICSHDIDTLHKMSGTVYTLAQESDGSTLKPTVWEASYTIIYVYSGERASINIPAPELDATLHRLSRDASIEDVIKLPFGTQMT</sequence>
<reference evidence="5 6" key="1">
    <citation type="submission" date="2015-01" db="EMBL/GenBank/DDBJ databases">
        <title>Deinococcus puniceus/DY1/ whole genome sequencing.</title>
        <authorList>
            <person name="Kim M.K."/>
            <person name="Srinivasan S."/>
            <person name="Lee J.-J."/>
        </authorList>
    </citation>
    <scope>NUCLEOTIDE SEQUENCE [LARGE SCALE GENOMIC DNA]</scope>
    <source>
        <strain evidence="5 6">DY1</strain>
    </source>
</reference>
<dbReference type="SUPFAM" id="SSF52540">
    <property type="entry name" value="P-loop containing nucleoside triphosphate hydrolases"/>
    <property type="match status" value="1"/>
</dbReference>
<dbReference type="PATRIC" id="fig|1182568.3.peg.1188"/>
<accession>A0A172T8S2</accession>
<dbReference type="PANTHER" id="PTHR42939:SF1">
    <property type="entry name" value="ABC TRANSPORTER ATP-BINDING PROTEIN ALBC-RELATED"/>
    <property type="match status" value="1"/>
</dbReference>
<dbReference type="GO" id="GO:0005524">
    <property type="term" value="F:ATP binding"/>
    <property type="evidence" value="ECO:0007669"/>
    <property type="project" value="UniProtKB-KW"/>
</dbReference>
<dbReference type="InterPro" id="IPR027417">
    <property type="entry name" value="P-loop_NTPase"/>
</dbReference>
<dbReference type="KEGG" id="dpu:SU48_05715"/>
<evidence type="ECO:0000313" key="5">
    <source>
        <dbReference type="EMBL" id="ANE43346.1"/>
    </source>
</evidence>
<dbReference type="PROSITE" id="PS00211">
    <property type="entry name" value="ABC_TRANSPORTER_1"/>
    <property type="match status" value="1"/>
</dbReference>
<protein>
    <recommendedName>
        <fullName evidence="4">ABC transporter domain-containing protein</fullName>
    </recommendedName>
</protein>
<dbReference type="RefSeq" id="WP_064014409.1">
    <property type="nucleotide sequence ID" value="NZ_CP011387.1"/>
</dbReference>
<feature type="domain" description="ABC transporter" evidence="4">
    <location>
        <begin position="2"/>
        <end position="228"/>
    </location>
</feature>
<dbReference type="InterPro" id="IPR051782">
    <property type="entry name" value="ABC_Transporter_VariousFunc"/>
</dbReference>
<evidence type="ECO:0000256" key="3">
    <source>
        <dbReference type="ARBA" id="ARBA00022840"/>
    </source>
</evidence>
<keyword evidence="1" id="KW-0813">Transport</keyword>
<dbReference type="SMART" id="SM00382">
    <property type="entry name" value="AAA"/>
    <property type="match status" value="1"/>
</dbReference>
<keyword evidence="6" id="KW-1185">Reference proteome</keyword>
<dbReference type="GO" id="GO:0016887">
    <property type="term" value="F:ATP hydrolysis activity"/>
    <property type="evidence" value="ECO:0007669"/>
    <property type="project" value="InterPro"/>
</dbReference>
<dbReference type="InterPro" id="IPR003593">
    <property type="entry name" value="AAA+_ATPase"/>
</dbReference>
<evidence type="ECO:0000259" key="4">
    <source>
        <dbReference type="PROSITE" id="PS50893"/>
    </source>
</evidence>
<dbReference type="OrthoDB" id="9785229at2"/>
<dbReference type="InterPro" id="IPR003439">
    <property type="entry name" value="ABC_transporter-like_ATP-bd"/>
</dbReference>
<evidence type="ECO:0000313" key="6">
    <source>
        <dbReference type="Proteomes" id="UP000077363"/>
    </source>
</evidence>
<keyword evidence="3" id="KW-0067">ATP-binding</keyword>
<organism evidence="5 6">
    <name type="scientific">Deinococcus puniceus</name>
    <dbReference type="NCBI Taxonomy" id="1182568"/>
    <lineage>
        <taxon>Bacteria</taxon>
        <taxon>Thermotogati</taxon>
        <taxon>Deinococcota</taxon>
        <taxon>Deinococci</taxon>
        <taxon>Deinococcales</taxon>
        <taxon>Deinococcaceae</taxon>
        <taxon>Deinococcus</taxon>
    </lineage>
</organism>
<keyword evidence="2" id="KW-0547">Nucleotide-binding</keyword>
<dbReference type="Proteomes" id="UP000077363">
    <property type="component" value="Chromosome"/>
</dbReference>
<evidence type="ECO:0000256" key="2">
    <source>
        <dbReference type="ARBA" id="ARBA00022741"/>
    </source>
</evidence>
<name>A0A172T8S2_9DEIO</name>
<dbReference type="Pfam" id="PF00005">
    <property type="entry name" value="ABC_tran"/>
    <property type="match status" value="1"/>
</dbReference>
<gene>
    <name evidence="5" type="ORF">SU48_05715</name>
</gene>
<dbReference type="Gene3D" id="3.40.50.300">
    <property type="entry name" value="P-loop containing nucleotide triphosphate hydrolases"/>
    <property type="match status" value="1"/>
</dbReference>
<dbReference type="InterPro" id="IPR017871">
    <property type="entry name" value="ABC_transporter-like_CS"/>
</dbReference>
<proteinExistence type="predicted"/>
<dbReference type="STRING" id="1182568.SU48_05715"/>
<dbReference type="AlphaFoldDB" id="A0A172T8S2"/>